<dbReference type="Proteomes" id="UP001596512">
    <property type="component" value="Unassembled WGS sequence"/>
</dbReference>
<evidence type="ECO:0000313" key="3">
    <source>
        <dbReference type="EMBL" id="MFC7616117.1"/>
    </source>
</evidence>
<name>A0ABW2TQN6_9PSEU</name>
<evidence type="ECO:0000313" key="4">
    <source>
        <dbReference type="Proteomes" id="UP001596512"/>
    </source>
</evidence>
<feature type="signal peptide" evidence="2">
    <location>
        <begin position="1"/>
        <end position="18"/>
    </location>
</feature>
<proteinExistence type="predicted"/>
<reference evidence="4" key="1">
    <citation type="journal article" date="2019" name="Int. J. Syst. Evol. Microbiol.">
        <title>The Global Catalogue of Microorganisms (GCM) 10K type strain sequencing project: providing services to taxonomists for standard genome sequencing and annotation.</title>
        <authorList>
            <consortium name="The Broad Institute Genomics Platform"/>
            <consortium name="The Broad Institute Genome Sequencing Center for Infectious Disease"/>
            <person name="Wu L."/>
            <person name="Ma J."/>
        </authorList>
    </citation>
    <scope>NUCLEOTIDE SEQUENCE [LARGE SCALE GENOMIC DNA]</scope>
    <source>
        <strain evidence="4">JCM 17695</strain>
    </source>
</reference>
<keyword evidence="2" id="KW-0732">Signal</keyword>
<feature type="region of interest" description="Disordered" evidence="1">
    <location>
        <begin position="57"/>
        <end position="84"/>
    </location>
</feature>
<organism evidence="3 4">
    <name type="scientific">Actinokineospora soli</name>
    <dbReference type="NCBI Taxonomy" id="1048753"/>
    <lineage>
        <taxon>Bacteria</taxon>
        <taxon>Bacillati</taxon>
        <taxon>Actinomycetota</taxon>
        <taxon>Actinomycetes</taxon>
        <taxon>Pseudonocardiales</taxon>
        <taxon>Pseudonocardiaceae</taxon>
        <taxon>Actinokineospora</taxon>
    </lineage>
</organism>
<protein>
    <submittedName>
        <fullName evidence="3">Uncharacterized protein</fullName>
    </submittedName>
</protein>
<comment type="caution">
    <text evidence="3">The sequence shown here is derived from an EMBL/GenBank/DDBJ whole genome shotgun (WGS) entry which is preliminary data.</text>
</comment>
<feature type="region of interest" description="Disordered" evidence="1">
    <location>
        <begin position="18"/>
        <end position="45"/>
    </location>
</feature>
<evidence type="ECO:0000256" key="1">
    <source>
        <dbReference type="SAM" id="MobiDB-lite"/>
    </source>
</evidence>
<keyword evidence="4" id="KW-1185">Reference proteome</keyword>
<feature type="chain" id="PRO_5047108232" evidence="2">
    <location>
        <begin position="19"/>
        <end position="84"/>
    </location>
</feature>
<accession>A0ABW2TQN6</accession>
<sequence length="84" mass="8230">MRRLLPLVFLLSACTAVGGDPVPAGESTGGPGSGAAVPTSQVTSQADVTFRPVEEVVLDGQPQPPTSSPTPTASSTASAPPSAT</sequence>
<dbReference type="EMBL" id="JBHTEY010000004">
    <property type="protein sequence ID" value="MFC7616117.1"/>
    <property type="molecule type" value="Genomic_DNA"/>
</dbReference>
<gene>
    <name evidence="3" type="ORF">ACFQV2_24250</name>
</gene>
<evidence type="ECO:0000256" key="2">
    <source>
        <dbReference type="SAM" id="SignalP"/>
    </source>
</evidence>
<feature type="compositionally biased region" description="Low complexity" evidence="1">
    <location>
        <begin position="69"/>
        <end position="84"/>
    </location>
</feature>